<dbReference type="VEuPathDB" id="FungiDB:H257_05225"/>
<dbReference type="InterPro" id="IPR029308">
    <property type="entry name" value="FANCI_S1"/>
</dbReference>
<feature type="domain" description="FANCI helical" evidence="5">
    <location>
        <begin position="643"/>
        <end position="727"/>
    </location>
</feature>
<dbReference type="InterPro" id="IPR029314">
    <property type="entry name" value="FANCI_S4"/>
</dbReference>
<reference evidence="6" key="1">
    <citation type="submission" date="2013-12" db="EMBL/GenBank/DDBJ databases">
        <title>The Genome Sequence of Aphanomyces astaci APO3.</title>
        <authorList>
            <consortium name="The Broad Institute Genomics Platform"/>
            <person name="Russ C."/>
            <person name="Tyler B."/>
            <person name="van West P."/>
            <person name="Dieguez-Uribeondo J."/>
            <person name="Young S.K."/>
            <person name="Zeng Q."/>
            <person name="Gargeya S."/>
            <person name="Fitzgerald M."/>
            <person name="Abouelleil A."/>
            <person name="Alvarado L."/>
            <person name="Chapman S.B."/>
            <person name="Gainer-Dewar J."/>
            <person name="Goldberg J."/>
            <person name="Griggs A."/>
            <person name="Gujja S."/>
            <person name="Hansen M."/>
            <person name="Howarth C."/>
            <person name="Imamovic A."/>
            <person name="Ireland A."/>
            <person name="Larimer J."/>
            <person name="McCowan C."/>
            <person name="Murphy C."/>
            <person name="Pearson M."/>
            <person name="Poon T.W."/>
            <person name="Priest M."/>
            <person name="Roberts A."/>
            <person name="Saif S."/>
            <person name="Shea T."/>
            <person name="Sykes S."/>
            <person name="Wortman J."/>
            <person name="Nusbaum C."/>
            <person name="Birren B."/>
        </authorList>
    </citation>
    <scope>NUCLEOTIDE SEQUENCE [LARGE SCALE GENOMIC DNA]</scope>
    <source>
        <strain evidence="6">APO3</strain>
    </source>
</reference>
<evidence type="ECO:0000259" key="4">
    <source>
        <dbReference type="Pfam" id="PF14678"/>
    </source>
</evidence>
<feature type="domain" description="FANCI solenoid 2" evidence="3">
    <location>
        <begin position="435"/>
        <end position="602"/>
    </location>
</feature>
<sequence>MASLDPLVQRVLSQQRQLNRQADMYDWNARREDIVDDDDMMPSQMIRETVEELDDDTIFDAMRIMYHSEALMDLLDLVKGTFRGSTRGLEIVNDPVRLEVRRRTLVLELLKIMMDSHVKQRKGHTVFCTQLVDILRREIDILDMPSLPLLIEHILHSIEQAYRNQEETATCVPIPLPTVELLPHLFGRMMYFAKVPLPSTIVSNWDFSDGDPWTGAFYVNKALERLTTARWPQRLVCQLVDVFREMELTPVQHHRMCAKFIAQVDVEMTAAADDDTQQPDFAMLPGLLYHLQLFVQHTPPAVKRDVLQCWIQYMLRLATEANRVEAHRRLFANLQFGAQELRAFQATMLYQLDKLVLQDESLGGLLLELLQPSKGWTSVHVALMLLLHVHAKFAPAIDKLCVHAFATMPDQDAALSMFLDVIASSAQGQVESLVMSAVAVGFVCLTSSPPSCLKQSSSPSVVVDLGIQVLRHAFHQHPFVRTSILDRLTTALRQHVSSSSSIDKINNLVVPIHVFILAPVKLLATLVDTCLLDLDAPLLDRVRDLIDHLPAFPLHVATPILAALGPLLRQKIPLRNALVLTMRKAMFKRDVAPRTVGVVGLCAVLECAMHANNARPIYLTQRRTSTTTPAILFSASQQGGLQMSQSILDSHDVDQGNVVSVFRQFASLFRKALTCQRQVRQVLYRQCKTMTKQCPALRGVVLDLLGPHLQTYVEPNEALSPPLYLTEVDDVPLLLDAVVACEQGDAVGSVLERLKHVDMEDFELDKTCDAVVHGSPTHQRANDVVALCDVVLNFIWEQDSNGPVLSLEQRMDSLKLMEVRHKVKLLIQSNQLPHHQKAGRSSKALDKMHGKPPPHLVSYNHEIHHNNSPTLLEPCYVVHHRSLLIVLESMTRQIDSNLNQPTAYQCILELCDTFMRHWLAEKALLWLHPKAHTVLFRMSRRMQVEFLTTLAALLWKASEELFVEQVVVAQPNIPSNKAKQRSLAKSTSPVALSLHSVAYSVLAMVFDAAAGTVSHVDAVLCAMMAAPSTDHPRREEVIAMHGLALQKKVFGLIRTNHLVEAHGLLDLLIRHVFPSYSVDMTERAQKWMEAVCSTQPALATHMPIVTTFVSSLLKSPTTWLRMANAIHRFLSPDNHENDEEGEEEKAENDDNRSLACLTLQTVAPITTLLVQVLEQGMADVDRELKGSHHIHHHLRGPSSSSLSTDGWEDATVFNQLTLVAHACAPLMSTSYPTQTLTARVIRCILRLYKLSTAVLQRQLRLKVHTVQPSIRAFLDASSRQLTPLVLQFIACNHEDNKRKATAAAAALSKQRKGRQDAKLIPDLIFQVEQYDVVIIKLSKLCKSVNFSRWCVRRQARDFKLNMDTVSRLLPGDHDDEEQDNDPPHNDTNNHRNQHQVRLQHASHMRASAETRQTAAMDDMEHDEVAEDNDVQDDMDMPSSGDESDDVPATARQEEEEDDEMASRHVKRRRRVVEEED</sequence>
<feature type="region of interest" description="Disordered" evidence="1">
    <location>
        <begin position="1131"/>
        <end position="1150"/>
    </location>
</feature>
<proteinExistence type="predicted"/>
<dbReference type="PANTHER" id="PTHR21818:SF0">
    <property type="entry name" value="FANCONI ANEMIA GROUP I PROTEIN"/>
    <property type="match status" value="1"/>
</dbReference>
<dbReference type="Pfam" id="PF14680">
    <property type="entry name" value="FANCI_HD2"/>
    <property type="match status" value="1"/>
</dbReference>
<dbReference type="GO" id="GO:0006281">
    <property type="term" value="P:DNA repair"/>
    <property type="evidence" value="ECO:0007669"/>
    <property type="project" value="InterPro"/>
</dbReference>
<dbReference type="InterPro" id="IPR029312">
    <property type="entry name" value="FANCI_HD2"/>
</dbReference>
<evidence type="ECO:0000259" key="3">
    <source>
        <dbReference type="Pfam" id="PF14676"/>
    </source>
</evidence>
<evidence type="ECO:0000313" key="6">
    <source>
        <dbReference type="EMBL" id="ETV82653.1"/>
    </source>
</evidence>
<dbReference type="Pfam" id="PF14678">
    <property type="entry name" value="FANCI_S4"/>
    <property type="match status" value="1"/>
</dbReference>
<evidence type="ECO:0000259" key="5">
    <source>
        <dbReference type="Pfam" id="PF14680"/>
    </source>
</evidence>
<gene>
    <name evidence="6" type="ORF">H257_05225</name>
</gene>
<dbReference type="RefSeq" id="XP_009828322.1">
    <property type="nucleotide sequence ID" value="XM_009830020.1"/>
</dbReference>
<dbReference type="PANTHER" id="PTHR21818">
    <property type="entry name" value="BC025462 PROTEIN"/>
    <property type="match status" value="1"/>
</dbReference>
<dbReference type="InterPro" id="IPR029315">
    <property type="entry name" value="FANCI_S2"/>
</dbReference>
<evidence type="ECO:0000259" key="2">
    <source>
        <dbReference type="Pfam" id="PF14675"/>
    </source>
</evidence>
<dbReference type="Pfam" id="PF14676">
    <property type="entry name" value="FANCI_S2"/>
    <property type="match status" value="1"/>
</dbReference>
<evidence type="ECO:0000256" key="1">
    <source>
        <dbReference type="SAM" id="MobiDB-lite"/>
    </source>
</evidence>
<dbReference type="STRING" id="112090.W4GUS3"/>
<accession>W4GUS3</accession>
<feature type="compositionally biased region" description="Acidic residues" evidence="1">
    <location>
        <begin position="1417"/>
        <end position="1445"/>
    </location>
</feature>
<feature type="domain" description="FANCI solenoid 4" evidence="4">
    <location>
        <begin position="1141"/>
        <end position="1365"/>
    </location>
</feature>
<dbReference type="GO" id="GO:0070182">
    <property type="term" value="F:DNA polymerase binding"/>
    <property type="evidence" value="ECO:0007669"/>
    <property type="project" value="TreeGrafter"/>
</dbReference>
<feature type="compositionally biased region" description="Acidic residues" evidence="1">
    <location>
        <begin position="1136"/>
        <end position="1147"/>
    </location>
</feature>
<feature type="domain" description="FANCI solenoid 1" evidence="2">
    <location>
        <begin position="109"/>
        <end position="264"/>
    </location>
</feature>
<protein>
    <recommendedName>
        <fullName evidence="7">FANCI solenoid 4 domain-containing protein</fullName>
    </recommendedName>
</protein>
<feature type="region of interest" description="Disordered" evidence="1">
    <location>
        <begin position="1369"/>
        <end position="1476"/>
    </location>
</feature>
<evidence type="ECO:0008006" key="7">
    <source>
        <dbReference type="Google" id="ProtNLM"/>
    </source>
</evidence>
<dbReference type="OrthoDB" id="66779at2759"/>
<organism evidence="6">
    <name type="scientific">Aphanomyces astaci</name>
    <name type="common">Crayfish plague agent</name>
    <dbReference type="NCBI Taxonomy" id="112090"/>
    <lineage>
        <taxon>Eukaryota</taxon>
        <taxon>Sar</taxon>
        <taxon>Stramenopiles</taxon>
        <taxon>Oomycota</taxon>
        <taxon>Saprolegniomycetes</taxon>
        <taxon>Saprolegniales</taxon>
        <taxon>Verrucalvaceae</taxon>
        <taxon>Aphanomyces</taxon>
    </lineage>
</organism>
<dbReference type="InterPro" id="IPR026171">
    <property type="entry name" value="FANCI"/>
</dbReference>
<name>W4GUS3_APHAT</name>
<dbReference type="EMBL" id="KI913122">
    <property type="protein sequence ID" value="ETV82653.1"/>
    <property type="molecule type" value="Genomic_DNA"/>
</dbReference>
<dbReference type="Pfam" id="PF14675">
    <property type="entry name" value="FANCI_S1"/>
    <property type="match status" value="1"/>
</dbReference>
<dbReference type="GeneID" id="20807221"/>